<dbReference type="InterPro" id="IPR011330">
    <property type="entry name" value="Glyco_hydro/deAcase_b/a-brl"/>
</dbReference>
<dbReference type="GO" id="GO:0016787">
    <property type="term" value="F:hydrolase activity"/>
    <property type="evidence" value="ECO:0007669"/>
    <property type="project" value="UniProtKB-KW"/>
</dbReference>
<dbReference type="EMBL" id="JBHTMB010000104">
    <property type="protein sequence ID" value="MFD1234026.1"/>
    <property type="molecule type" value="Genomic_DNA"/>
</dbReference>
<dbReference type="InterPro" id="IPR002509">
    <property type="entry name" value="NODB_dom"/>
</dbReference>
<keyword evidence="4" id="KW-0378">Hydrolase</keyword>
<sequence>MSRTEQAARLLRLTRLDALARRTWSGLLIFNYHRFGRPGAQDDPDLYSATLDDFATHVAELADRFEIVPAGSAEWSEGGPARRVAITVDDGYRDQLGAAEVLAAQGVVGSFFICTGFVDEPHHAWWDEIAWLTADGPVSLPPSEWFPGGLDPVGMTQTAFRRRVNLAYKTRAGEAGEKFLDDLAEVVGRPRLPADAAVDHWMSWDDVRSLREMGMEVGAHSVSHPVLATLPQQRQHDEIADSVERLSKELAEPVDLFSYPVGARTSFDDTTREVLSDMGIRRAFSFYGGVNGRAHEDMLDVQRAGVYADHTTPVVRVMADLPGVLCRS</sequence>
<dbReference type="Pfam" id="PF01522">
    <property type="entry name" value="Polysacc_deac_1"/>
    <property type="match status" value="1"/>
</dbReference>
<accession>A0ABW3VGZ5</accession>
<dbReference type="PROSITE" id="PS51677">
    <property type="entry name" value="NODB"/>
    <property type="match status" value="1"/>
</dbReference>
<organism evidence="4 5">
    <name type="scientific">Pseudonocardia benzenivorans</name>
    <dbReference type="NCBI Taxonomy" id="228005"/>
    <lineage>
        <taxon>Bacteria</taxon>
        <taxon>Bacillati</taxon>
        <taxon>Actinomycetota</taxon>
        <taxon>Actinomycetes</taxon>
        <taxon>Pseudonocardiales</taxon>
        <taxon>Pseudonocardiaceae</taxon>
        <taxon>Pseudonocardia</taxon>
    </lineage>
</organism>
<reference evidence="5" key="1">
    <citation type="journal article" date="2019" name="Int. J. Syst. Evol. Microbiol.">
        <title>The Global Catalogue of Microorganisms (GCM) 10K type strain sequencing project: providing services to taxonomists for standard genome sequencing and annotation.</title>
        <authorList>
            <consortium name="The Broad Institute Genomics Platform"/>
            <consortium name="The Broad Institute Genome Sequencing Center for Infectious Disease"/>
            <person name="Wu L."/>
            <person name="Ma J."/>
        </authorList>
    </citation>
    <scope>NUCLEOTIDE SEQUENCE [LARGE SCALE GENOMIC DNA]</scope>
    <source>
        <strain evidence="5">CCUG 49018</strain>
    </source>
</reference>
<proteinExistence type="predicted"/>
<evidence type="ECO:0000313" key="4">
    <source>
        <dbReference type="EMBL" id="MFD1234026.1"/>
    </source>
</evidence>
<feature type="domain" description="NodB homology" evidence="3">
    <location>
        <begin position="82"/>
        <end position="328"/>
    </location>
</feature>
<comment type="subcellular location">
    <subcellularLocation>
        <location evidence="1">Secreted</location>
    </subcellularLocation>
</comment>
<gene>
    <name evidence="4" type="ORF">ACFQ34_12090</name>
</gene>
<evidence type="ECO:0000256" key="2">
    <source>
        <dbReference type="ARBA" id="ARBA00022729"/>
    </source>
</evidence>
<keyword evidence="2" id="KW-0732">Signal</keyword>
<dbReference type="SUPFAM" id="SSF88713">
    <property type="entry name" value="Glycoside hydrolase/deacetylase"/>
    <property type="match status" value="1"/>
</dbReference>
<dbReference type="Gene3D" id="3.20.20.370">
    <property type="entry name" value="Glycoside hydrolase/deacetylase"/>
    <property type="match status" value="1"/>
</dbReference>
<dbReference type="PANTHER" id="PTHR34216">
    <property type="match status" value="1"/>
</dbReference>
<dbReference type="Proteomes" id="UP001597182">
    <property type="component" value="Unassembled WGS sequence"/>
</dbReference>
<keyword evidence="5" id="KW-1185">Reference proteome</keyword>
<protein>
    <submittedName>
        <fullName evidence="4">Polysaccharide deacetylase family protein</fullName>
        <ecNumber evidence="4">3.-.-.-</ecNumber>
    </submittedName>
</protein>
<evidence type="ECO:0000313" key="5">
    <source>
        <dbReference type="Proteomes" id="UP001597182"/>
    </source>
</evidence>
<evidence type="ECO:0000259" key="3">
    <source>
        <dbReference type="PROSITE" id="PS51677"/>
    </source>
</evidence>
<dbReference type="InterPro" id="IPR051398">
    <property type="entry name" value="Polysacch_Deacetylase"/>
</dbReference>
<dbReference type="PANTHER" id="PTHR34216:SF3">
    <property type="entry name" value="POLY-BETA-1,6-N-ACETYL-D-GLUCOSAMINE N-DEACETYLASE"/>
    <property type="match status" value="1"/>
</dbReference>
<evidence type="ECO:0000256" key="1">
    <source>
        <dbReference type="ARBA" id="ARBA00004613"/>
    </source>
</evidence>
<dbReference type="RefSeq" id="WP_103383843.1">
    <property type="nucleotide sequence ID" value="NZ_BAABKS010000062.1"/>
</dbReference>
<comment type="caution">
    <text evidence="4">The sequence shown here is derived from an EMBL/GenBank/DDBJ whole genome shotgun (WGS) entry which is preliminary data.</text>
</comment>
<name>A0ABW3VGZ5_9PSEU</name>
<dbReference type="CDD" id="cd10918">
    <property type="entry name" value="CE4_NodB_like_5s_6s"/>
    <property type="match status" value="1"/>
</dbReference>
<dbReference type="EC" id="3.-.-.-" evidence="4"/>